<keyword evidence="2" id="KW-0677">Repeat</keyword>
<name>A0A4P9Y2B0_9FUNG</name>
<feature type="repeat" description="WD" evidence="3">
    <location>
        <begin position="121"/>
        <end position="163"/>
    </location>
</feature>
<dbReference type="PROSITE" id="PS50294">
    <property type="entry name" value="WD_REPEATS_REGION"/>
    <property type="match status" value="4"/>
</dbReference>
<dbReference type="Pfam" id="PF00400">
    <property type="entry name" value="WD40"/>
    <property type="match status" value="4"/>
</dbReference>
<dbReference type="PANTHER" id="PTHR16017:SF0">
    <property type="entry name" value="WD REPEAT-CONTAINING PROTEIN 70"/>
    <property type="match status" value="1"/>
</dbReference>
<dbReference type="SUPFAM" id="SSF50978">
    <property type="entry name" value="WD40 repeat-like"/>
    <property type="match status" value="1"/>
</dbReference>
<dbReference type="EMBL" id="KZ988440">
    <property type="protein sequence ID" value="RKP12191.1"/>
    <property type="molecule type" value="Genomic_DNA"/>
</dbReference>
<dbReference type="InterPro" id="IPR015943">
    <property type="entry name" value="WD40/YVTN_repeat-like_dom_sf"/>
</dbReference>
<feature type="repeat" description="WD" evidence="3">
    <location>
        <begin position="20"/>
        <end position="52"/>
    </location>
</feature>
<feature type="repeat" description="WD" evidence="3">
    <location>
        <begin position="178"/>
        <end position="203"/>
    </location>
</feature>
<keyword evidence="1 3" id="KW-0853">WD repeat</keyword>
<dbReference type="InterPro" id="IPR051858">
    <property type="entry name" value="WD_repeat_GAD-1"/>
</dbReference>
<dbReference type="InterPro" id="IPR020472">
    <property type="entry name" value="WD40_PAC1"/>
</dbReference>
<dbReference type="AlphaFoldDB" id="A0A4P9Y2B0"/>
<protein>
    <submittedName>
        <fullName evidence="5">WD40-repeat-containing domain protein</fullName>
    </submittedName>
</protein>
<sequence>SDEEEEDLKDLLPLSHEAVLKDHDKAITAMTIDRSGMRLATGGFDYKVKCWDFGGMDSRLRPFRTFEPRDGHQVRDLAYSGTGDRLLVAPNGNQAKIYDRDGKELFECVRGDMYLRDMRHTKGHVSALTGCRWNPLDRNAFFTSSLDGTVRLWDVQNKRSHNAIMVHISRSPGGRFGVTAMDVHPEGTSLLTGSNDGSISLWNPRGPYHRPIQVIPKAHTKGEDVTAVSFSPDGGKFLTRSADATLKLWDIRQMRSPVVKPREDLDLAYAEANAVFSPDGTFILAGITSKAQGKQGGGLAILETSSLETVQWLDTKDAGVIKVVWHPLINQIAMGMTDGSCRILYEPSHLSQKGAMLCAARAPRKRPMEDSMVGGQAILTPFASSDSSGHSLRGYRKSQDISKSGKRRQQLPGKPSVWGKEQPDAFGKGAGGKLGSSLTSQIMKGIIKDTTRDVDPREAILKYAED</sequence>
<evidence type="ECO:0000256" key="1">
    <source>
        <dbReference type="ARBA" id="ARBA00022574"/>
    </source>
</evidence>
<dbReference type="OrthoDB" id="10264376at2759"/>
<dbReference type="Gene3D" id="2.130.10.10">
    <property type="entry name" value="YVTN repeat-like/Quinoprotein amine dehydrogenase"/>
    <property type="match status" value="2"/>
</dbReference>
<dbReference type="Proteomes" id="UP000267251">
    <property type="component" value="Unassembled WGS sequence"/>
</dbReference>
<evidence type="ECO:0000256" key="3">
    <source>
        <dbReference type="PROSITE-ProRule" id="PRU00221"/>
    </source>
</evidence>
<proteinExistence type="predicted"/>
<evidence type="ECO:0000313" key="5">
    <source>
        <dbReference type="EMBL" id="RKP12191.1"/>
    </source>
</evidence>
<dbReference type="PROSITE" id="PS50082">
    <property type="entry name" value="WD_REPEATS_2"/>
    <property type="match status" value="4"/>
</dbReference>
<keyword evidence="6" id="KW-1185">Reference proteome</keyword>
<dbReference type="PRINTS" id="PR00320">
    <property type="entry name" value="GPROTEINBRPT"/>
</dbReference>
<dbReference type="InterPro" id="IPR001680">
    <property type="entry name" value="WD40_rpt"/>
</dbReference>
<dbReference type="GO" id="GO:0005634">
    <property type="term" value="C:nucleus"/>
    <property type="evidence" value="ECO:0007669"/>
    <property type="project" value="TreeGrafter"/>
</dbReference>
<dbReference type="SMART" id="SM00320">
    <property type="entry name" value="WD40"/>
    <property type="match status" value="6"/>
</dbReference>
<accession>A0A4P9Y2B0</accession>
<gene>
    <name evidence="5" type="ORF">BJ684DRAFT_5959</name>
</gene>
<dbReference type="GO" id="GO:0035861">
    <property type="term" value="C:site of double-strand break"/>
    <property type="evidence" value="ECO:0007669"/>
    <property type="project" value="TreeGrafter"/>
</dbReference>
<dbReference type="PANTHER" id="PTHR16017">
    <property type="entry name" value="GASTRULATION DEFECTIVE PROTEIN 1-RELATED"/>
    <property type="match status" value="1"/>
</dbReference>
<evidence type="ECO:0000313" key="6">
    <source>
        <dbReference type="Proteomes" id="UP000267251"/>
    </source>
</evidence>
<evidence type="ECO:0000256" key="4">
    <source>
        <dbReference type="SAM" id="MobiDB-lite"/>
    </source>
</evidence>
<feature type="non-terminal residue" evidence="5">
    <location>
        <position position="466"/>
    </location>
</feature>
<feature type="non-terminal residue" evidence="5">
    <location>
        <position position="1"/>
    </location>
</feature>
<dbReference type="InterPro" id="IPR036322">
    <property type="entry name" value="WD40_repeat_dom_sf"/>
</dbReference>
<feature type="repeat" description="WD" evidence="3">
    <location>
        <begin position="218"/>
        <end position="259"/>
    </location>
</feature>
<reference evidence="6" key="1">
    <citation type="journal article" date="2018" name="Nat. Microbiol.">
        <title>Leveraging single-cell genomics to expand the fungal tree of life.</title>
        <authorList>
            <person name="Ahrendt S.R."/>
            <person name="Quandt C.A."/>
            <person name="Ciobanu D."/>
            <person name="Clum A."/>
            <person name="Salamov A."/>
            <person name="Andreopoulos B."/>
            <person name="Cheng J.F."/>
            <person name="Woyke T."/>
            <person name="Pelin A."/>
            <person name="Henrissat B."/>
            <person name="Reynolds N.K."/>
            <person name="Benny G.L."/>
            <person name="Smith M.E."/>
            <person name="James T.Y."/>
            <person name="Grigoriev I.V."/>
        </authorList>
    </citation>
    <scope>NUCLEOTIDE SEQUENCE [LARGE SCALE GENOMIC DNA]</scope>
</reference>
<organism evidence="5 6">
    <name type="scientific">Piptocephalis cylindrospora</name>
    <dbReference type="NCBI Taxonomy" id="1907219"/>
    <lineage>
        <taxon>Eukaryota</taxon>
        <taxon>Fungi</taxon>
        <taxon>Fungi incertae sedis</taxon>
        <taxon>Zoopagomycota</taxon>
        <taxon>Zoopagomycotina</taxon>
        <taxon>Zoopagomycetes</taxon>
        <taxon>Zoopagales</taxon>
        <taxon>Piptocephalidaceae</taxon>
        <taxon>Piptocephalis</taxon>
    </lineage>
</organism>
<feature type="region of interest" description="Disordered" evidence="4">
    <location>
        <begin position="382"/>
        <end position="436"/>
    </location>
</feature>
<evidence type="ECO:0000256" key="2">
    <source>
        <dbReference type="ARBA" id="ARBA00022737"/>
    </source>
</evidence>